<dbReference type="PANTHER" id="PTHR33144">
    <property type="entry name" value="OS10G0409366 PROTEIN-RELATED"/>
    <property type="match status" value="1"/>
</dbReference>
<keyword evidence="1" id="KW-1133">Transmembrane helix</keyword>
<gene>
    <name evidence="2" type="ORF">T459_23806</name>
</gene>
<keyword evidence="1" id="KW-0472">Membrane</keyword>
<name>A0A2G2YTS1_CAPAN</name>
<reference evidence="2 3" key="2">
    <citation type="journal article" date="2017" name="Genome Biol.">
        <title>New reference genome sequences of hot pepper reveal the massive evolution of plant disease-resistance genes by retroduplication.</title>
        <authorList>
            <person name="Kim S."/>
            <person name="Park J."/>
            <person name="Yeom S.I."/>
            <person name="Kim Y.M."/>
            <person name="Seo E."/>
            <person name="Kim K.T."/>
            <person name="Kim M.S."/>
            <person name="Lee J.M."/>
            <person name="Cheong K."/>
            <person name="Shin H.S."/>
            <person name="Kim S.B."/>
            <person name="Han K."/>
            <person name="Lee J."/>
            <person name="Park M."/>
            <person name="Lee H.A."/>
            <person name="Lee H.Y."/>
            <person name="Lee Y."/>
            <person name="Oh S."/>
            <person name="Lee J.H."/>
            <person name="Choi E."/>
            <person name="Choi E."/>
            <person name="Lee S.E."/>
            <person name="Jeon J."/>
            <person name="Kim H."/>
            <person name="Choi G."/>
            <person name="Song H."/>
            <person name="Lee J."/>
            <person name="Lee S.C."/>
            <person name="Kwon J.K."/>
            <person name="Lee H.Y."/>
            <person name="Koo N."/>
            <person name="Hong Y."/>
            <person name="Kim R.W."/>
            <person name="Kang W.H."/>
            <person name="Huh J.H."/>
            <person name="Kang B.C."/>
            <person name="Yang T.J."/>
            <person name="Lee Y.H."/>
            <person name="Bennetzen J.L."/>
            <person name="Choi D."/>
        </authorList>
    </citation>
    <scope>NUCLEOTIDE SEQUENCE [LARGE SCALE GENOMIC DNA]</scope>
    <source>
        <strain evidence="3">cv. CM334</strain>
    </source>
</reference>
<sequence length="102" mass="12488">MYKNRMWNQIKDNTDTTDDIRRILMVSLRTKWKEAKHEAKTSRYDPYDTDIERLAHSLVNVEEYQWRSLVHYWSSEDAKVIMVWRLWYYLLFIALVASKSIL</sequence>
<reference evidence="2 3" key="1">
    <citation type="journal article" date="2014" name="Nat. Genet.">
        <title>Genome sequence of the hot pepper provides insights into the evolution of pungency in Capsicum species.</title>
        <authorList>
            <person name="Kim S."/>
            <person name="Park M."/>
            <person name="Yeom S.I."/>
            <person name="Kim Y.M."/>
            <person name="Lee J.M."/>
            <person name="Lee H.A."/>
            <person name="Seo E."/>
            <person name="Choi J."/>
            <person name="Cheong K."/>
            <person name="Kim K.T."/>
            <person name="Jung K."/>
            <person name="Lee G.W."/>
            <person name="Oh S.K."/>
            <person name="Bae C."/>
            <person name="Kim S.B."/>
            <person name="Lee H.Y."/>
            <person name="Kim S.Y."/>
            <person name="Kim M.S."/>
            <person name="Kang B.C."/>
            <person name="Jo Y.D."/>
            <person name="Yang H.B."/>
            <person name="Jeong H.J."/>
            <person name="Kang W.H."/>
            <person name="Kwon J.K."/>
            <person name="Shin C."/>
            <person name="Lim J.Y."/>
            <person name="Park J.H."/>
            <person name="Huh J.H."/>
            <person name="Kim J.S."/>
            <person name="Kim B.D."/>
            <person name="Cohen O."/>
            <person name="Paran I."/>
            <person name="Suh M.C."/>
            <person name="Lee S.B."/>
            <person name="Kim Y.K."/>
            <person name="Shin Y."/>
            <person name="Noh S.J."/>
            <person name="Park J."/>
            <person name="Seo Y.S."/>
            <person name="Kwon S.Y."/>
            <person name="Kim H.A."/>
            <person name="Park J.M."/>
            <person name="Kim H.J."/>
            <person name="Choi S.B."/>
            <person name="Bosland P.W."/>
            <person name="Reeves G."/>
            <person name="Jo S.H."/>
            <person name="Lee B.W."/>
            <person name="Cho H.T."/>
            <person name="Choi H.S."/>
            <person name="Lee M.S."/>
            <person name="Yu Y."/>
            <person name="Do Choi Y."/>
            <person name="Park B.S."/>
            <person name="van Deynze A."/>
            <person name="Ashrafi H."/>
            <person name="Hill T."/>
            <person name="Kim W.T."/>
            <person name="Pai H.S."/>
            <person name="Ahn H.K."/>
            <person name="Yeam I."/>
            <person name="Giovannoni J.J."/>
            <person name="Rose J.K."/>
            <person name="Sorensen I."/>
            <person name="Lee S.J."/>
            <person name="Kim R.W."/>
            <person name="Choi I.Y."/>
            <person name="Choi B.S."/>
            <person name="Lim J.S."/>
            <person name="Lee Y.H."/>
            <person name="Choi D."/>
        </authorList>
    </citation>
    <scope>NUCLEOTIDE SEQUENCE [LARGE SCALE GENOMIC DNA]</scope>
    <source>
        <strain evidence="3">cv. CM334</strain>
    </source>
</reference>
<organism evidence="2 3">
    <name type="scientific">Capsicum annuum</name>
    <name type="common">Capsicum pepper</name>
    <dbReference type="NCBI Taxonomy" id="4072"/>
    <lineage>
        <taxon>Eukaryota</taxon>
        <taxon>Viridiplantae</taxon>
        <taxon>Streptophyta</taxon>
        <taxon>Embryophyta</taxon>
        <taxon>Tracheophyta</taxon>
        <taxon>Spermatophyta</taxon>
        <taxon>Magnoliopsida</taxon>
        <taxon>eudicotyledons</taxon>
        <taxon>Gunneridae</taxon>
        <taxon>Pentapetalae</taxon>
        <taxon>asterids</taxon>
        <taxon>lamiids</taxon>
        <taxon>Solanales</taxon>
        <taxon>Solanaceae</taxon>
        <taxon>Solanoideae</taxon>
        <taxon>Capsiceae</taxon>
        <taxon>Capsicum</taxon>
    </lineage>
</organism>
<evidence type="ECO:0000256" key="1">
    <source>
        <dbReference type="SAM" id="Phobius"/>
    </source>
</evidence>
<dbReference type="PANTHER" id="PTHR33144:SF47">
    <property type="entry name" value="LEUCINE-RICH REPEAT RESISTANCE PROTEIN"/>
    <property type="match status" value="1"/>
</dbReference>
<dbReference type="STRING" id="4072.A0A2G2YTS1"/>
<dbReference type="Gramene" id="PHT73021">
    <property type="protein sequence ID" value="PHT73021"/>
    <property type="gene ID" value="T459_23806"/>
</dbReference>
<proteinExistence type="predicted"/>
<accession>A0A2G2YTS1</accession>
<dbReference type="Proteomes" id="UP000222542">
    <property type="component" value="Unassembled WGS sequence"/>
</dbReference>
<keyword evidence="1" id="KW-0812">Transmembrane</keyword>
<comment type="caution">
    <text evidence="2">The sequence shown here is derived from an EMBL/GenBank/DDBJ whole genome shotgun (WGS) entry which is preliminary data.</text>
</comment>
<dbReference type="AlphaFoldDB" id="A0A2G2YTS1"/>
<keyword evidence="3" id="KW-1185">Reference proteome</keyword>
<protein>
    <submittedName>
        <fullName evidence="2">Uncharacterized protein</fullName>
    </submittedName>
</protein>
<evidence type="ECO:0000313" key="3">
    <source>
        <dbReference type="Proteomes" id="UP000222542"/>
    </source>
</evidence>
<evidence type="ECO:0000313" key="2">
    <source>
        <dbReference type="EMBL" id="PHT73021.1"/>
    </source>
</evidence>
<feature type="transmembrane region" description="Helical" evidence="1">
    <location>
        <begin position="82"/>
        <end position="101"/>
    </location>
</feature>
<dbReference type="EMBL" id="AYRZ02000009">
    <property type="protein sequence ID" value="PHT73021.1"/>
    <property type="molecule type" value="Genomic_DNA"/>
</dbReference>